<name>A0A2T7NSV6_POMCA</name>
<dbReference type="AlphaFoldDB" id="A0A2T7NSV6"/>
<feature type="region of interest" description="Disordered" evidence="1">
    <location>
        <begin position="39"/>
        <end position="60"/>
    </location>
</feature>
<comment type="caution">
    <text evidence="2">The sequence shown here is derived from an EMBL/GenBank/DDBJ whole genome shotgun (WGS) entry which is preliminary data.</text>
</comment>
<evidence type="ECO:0000313" key="3">
    <source>
        <dbReference type="Proteomes" id="UP000245119"/>
    </source>
</evidence>
<sequence length="103" mass="11506">MLLHVPLTEFPISTRGRVLAVLQDGEVLPVLHPSRGRTCFQSHKKIRESGNKATGGNSREESIFVAPRRACANLPLTPLPPRKHLWVGVWGRQREEVAAHLDN</sequence>
<gene>
    <name evidence="2" type="ORF">C0Q70_14732</name>
</gene>
<evidence type="ECO:0000256" key="1">
    <source>
        <dbReference type="SAM" id="MobiDB-lite"/>
    </source>
</evidence>
<proteinExistence type="predicted"/>
<keyword evidence="3" id="KW-1185">Reference proteome</keyword>
<reference evidence="2 3" key="1">
    <citation type="submission" date="2018-04" db="EMBL/GenBank/DDBJ databases">
        <title>The genome of golden apple snail Pomacea canaliculata provides insight into stress tolerance and invasive adaptation.</title>
        <authorList>
            <person name="Liu C."/>
            <person name="Liu B."/>
            <person name="Ren Y."/>
            <person name="Zhang Y."/>
            <person name="Wang H."/>
            <person name="Li S."/>
            <person name="Jiang F."/>
            <person name="Yin L."/>
            <person name="Zhang G."/>
            <person name="Qian W."/>
            <person name="Fan W."/>
        </authorList>
    </citation>
    <scope>NUCLEOTIDE SEQUENCE [LARGE SCALE GENOMIC DNA]</scope>
    <source>
        <strain evidence="2">SZHN2017</strain>
        <tissue evidence="2">Muscle</tissue>
    </source>
</reference>
<dbReference type="Proteomes" id="UP000245119">
    <property type="component" value="Linkage Group LG9"/>
</dbReference>
<dbReference type="EMBL" id="PZQS01000009">
    <property type="protein sequence ID" value="PVD24261.1"/>
    <property type="molecule type" value="Genomic_DNA"/>
</dbReference>
<organism evidence="2 3">
    <name type="scientific">Pomacea canaliculata</name>
    <name type="common">Golden apple snail</name>
    <dbReference type="NCBI Taxonomy" id="400727"/>
    <lineage>
        <taxon>Eukaryota</taxon>
        <taxon>Metazoa</taxon>
        <taxon>Spiralia</taxon>
        <taxon>Lophotrochozoa</taxon>
        <taxon>Mollusca</taxon>
        <taxon>Gastropoda</taxon>
        <taxon>Caenogastropoda</taxon>
        <taxon>Architaenioglossa</taxon>
        <taxon>Ampullarioidea</taxon>
        <taxon>Ampullariidae</taxon>
        <taxon>Pomacea</taxon>
    </lineage>
</organism>
<evidence type="ECO:0000313" key="2">
    <source>
        <dbReference type="EMBL" id="PVD24261.1"/>
    </source>
</evidence>
<accession>A0A2T7NSV6</accession>
<protein>
    <submittedName>
        <fullName evidence="2">Uncharacterized protein</fullName>
    </submittedName>
</protein>